<dbReference type="OrthoDB" id="5984417at2759"/>
<name>A0A7D9HT14_PARCT</name>
<feature type="non-terminal residue" evidence="1">
    <location>
        <position position="294"/>
    </location>
</feature>
<dbReference type="Pfam" id="PF17921">
    <property type="entry name" value="Integrase_H2C2"/>
    <property type="match status" value="1"/>
</dbReference>
<dbReference type="PROSITE" id="PS50994">
    <property type="entry name" value="INTEGRASE"/>
    <property type="match status" value="1"/>
</dbReference>
<dbReference type="FunFam" id="3.30.420.10:FF:000063">
    <property type="entry name" value="Retrovirus-related Pol polyprotein from transposon 297-like Protein"/>
    <property type="match status" value="1"/>
</dbReference>
<dbReference type="Pfam" id="PF00665">
    <property type="entry name" value="rve"/>
    <property type="match status" value="1"/>
</dbReference>
<comment type="caution">
    <text evidence="1">The sequence shown here is derived from an EMBL/GenBank/DDBJ whole genome shotgun (WGS) entry which is preliminary data.</text>
</comment>
<reference evidence="1" key="1">
    <citation type="submission" date="2020-04" db="EMBL/GenBank/DDBJ databases">
        <authorList>
            <person name="Alioto T."/>
            <person name="Alioto T."/>
            <person name="Gomez Garrido J."/>
        </authorList>
    </citation>
    <scope>NUCLEOTIDE SEQUENCE</scope>
    <source>
        <strain evidence="1">A484AB</strain>
    </source>
</reference>
<dbReference type="InterPro" id="IPR036397">
    <property type="entry name" value="RNaseH_sf"/>
</dbReference>
<dbReference type="Gene3D" id="1.10.340.70">
    <property type="match status" value="1"/>
</dbReference>
<dbReference type="InterPro" id="IPR001584">
    <property type="entry name" value="Integrase_cat-core"/>
</dbReference>
<dbReference type="SUPFAM" id="SSF53098">
    <property type="entry name" value="Ribonuclease H-like"/>
    <property type="match status" value="1"/>
</dbReference>
<dbReference type="EMBL" id="CACRXK020001554">
    <property type="protein sequence ID" value="CAB3989803.1"/>
    <property type="molecule type" value="Genomic_DNA"/>
</dbReference>
<keyword evidence="2" id="KW-1185">Reference proteome</keyword>
<evidence type="ECO:0000313" key="2">
    <source>
        <dbReference type="Proteomes" id="UP001152795"/>
    </source>
</evidence>
<dbReference type="FunFam" id="1.10.340.70:FF:000004">
    <property type="entry name" value="Retrovirus-related Pol polyprotein from transposon 297-like Protein"/>
    <property type="match status" value="1"/>
</dbReference>
<dbReference type="PANTHER" id="PTHR37984">
    <property type="entry name" value="PROTEIN CBG26694"/>
    <property type="match status" value="1"/>
</dbReference>
<evidence type="ECO:0000313" key="1">
    <source>
        <dbReference type="EMBL" id="CAB3989803.1"/>
    </source>
</evidence>
<gene>
    <name evidence="1" type="ORF">PACLA_8A075712</name>
</gene>
<organism evidence="1 2">
    <name type="scientific">Paramuricea clavata</name>
    <name type="common">Red gorgonian</name>
    <name type="synonym">Violescent sea-whip</name>
    <dbReference type="NCBI Taxonomy" id="317549"/>
    <lineage>
        <taxon>Eukaryota</taxon>
        <taxon>Metazoa</taxon>
        <taxon>Cnidaria</taxon>
        <taxon>Anthozoa</taxon>
        <taxon>Octocorallia</taxon>
        <taxon>Malacalcyonacea</taxon>
        <taxon>Plexauridae</taxon>
        <taxon>Paramuricea</taxon>
    </lineage>
</organism>
<dbReference type="InterPro" id="IPR041588">
    <property type="entry name" value="Integrase_H2C2"/>
</dbReference>
<dbReference type="InterPro" id="IPR012337">
    <property type="entry name" value="RNaseH-like_sf"/>
</dbReference>
<dbReference type="AlphaFoldDB" id="A0A7D9HT14"/>
<sequence>MYKALSDELWVLGQIFMRANRIILPENLWKQTWSLAHEGHQRITRTKARLREKVWWPNMDKQVEQLVKACYQCQVVGPRTKPEPIRTTTLPEGPWNDIAADRLEIPGGNHLLVVIDNFFRWPEVVLVKKTEAQHIITAMEGIFRTHGLPQCIRTDNGPPFALKEFESFLQHLGIEHKKGISYWPQSNAEVERCNQTILKAIRIAILEGTSWKIALENFLFQYRTTPHSTTGLSPAKLLMGRTLRDKLPRLTIPEDRATEAEWQQRLRERDALNTLRQKKYADKKDLQNTALLSR</sequence>
<accession>A0A7D9HT14</accession>
<protein>
    <submittedName>
        <fullName evidence="1">Uncharacterized protein K02A2.6-like</fullName>
    </submittedName>
</protein>
<proteinExistence type="predicted"/>
<dbReference type="Gene3D" id="3.30.420.10">
    <property type="entry name" value="Ribonuclease H-like superfamily/Ribonuclease H"/>
    <property type="match status" value="1"/>
</dbReference>
<dbReference type="GO" id="GO:0003676">
    <property type="term" value="F:nucleic acid binding"/>
    <property type="evidence" value="ECO:0007669"/>
    <property type="project" value="InterPro"/>
</dbReference>
<dbReference type="Proteomes" id="UP001152795">
    <property type="component" value="Unassembled WGS sequence"/>
</dbReference>
<dbReference type="GO" id="GO:0015074">
    <property type="term" value="P:DNA integration"/>
    <property type="evidence" value="ECO:0007669"/>
    <property type="project" value="InterPro"/>
</dbReference>
<dbReference type="InterPro" id="IPR050951">
    <property type="entry name" value="Retrovirus_Pol_polyprotein"/>
</dbReference>
<dbReference type="PANTHER" id="PTHR37984:SF11">
    <property type="entry name" value="INTEGRASE CATALYTIC DOMAIN-CONTAINING PROTEIN"/>
    <property type="match status" value="1"/>
</dbReference>